<sequence>MLLHKLKVSIATYWISCFIVFFIISPTEFVNTDFHSSKSILESFLLVSYVMFFGVFSMLSQLHYLLNF</sequence>
<comment type="caution">
    <text evidence="2">The sequence shown here is derived from an EMBL/GenBank/DDBJ whole genome shotgun (WGS) entry which is preliminary data.</text>
</comment>
<keyword evidence="1" id="KW-0812">Transmembrane</keyword>
<keyword evidence="1" id="KW-0472">Membrane</keyword>
<accession>A0ABS4CYG7</accession>
<reference evidence="2 3" key="1">
    <citation type="submission" date="2021-01" db="EMBL/GenBank/DDBJ databases">
        <title>Genomic Encyclopedia of Type Strains, Phase IV (KMG-IV): sequencing the most valuable type-strain genomes for metagenomic binning, comparative biology and taxonomic classification.</title>
        <authorList>
            <person name="Goeker M."/>
        </authorList>
    </citation>
    <scope>NUCLEOTIDE SEQUENCE [LARGE SCALE GENOMIC DNA]</scope>
    <source>
        <strain evidence="2 3">DSM 103394</strain>
    </source>
</reference>
<gene>
    <name evidence="2" type="ORF">JOC74_002908</name>
</gene>
<dbReference type="EMBL" id="JAFDST010000003">
    <property type="protein sequence ID" value="MBP1082405.1"/>
    <property type="molecule type" value="Genomic_DNA"/>
</dbReference>
<evidence type="ECO:0000313" key="3">
    <source>
        <dbReference type="Proteomes" id="UP000674416"/>
    </source>
</evidence>
<dbReference type="Proteomes" id="UP000674416">
    <property type="component" value="Unassembled WGS sequence"/>
</dbReference>
<proteinExistence type="predicted"/>
<feature type="transmembrane region" description="Helical" evidence="1">
    <location>
        <begin position="6"/>
        <end position="24"/>
    </location>
</feature>
<keyword evidence="1" id="KW-1133">Transmembrane helix</keyword>
<evidence type="ECO:0000256" key="1">
    <source>
        <dbReference type="SAM" id="Phobius"/>
    </source>
</evidence>
<name>A0ABS4CYG7_9BACI</name>
<organism evidence="2 3">
    <name type="scientific">Bacillus capparidis</name>
    <dbReference type="NCBI Taxonomy" id="1840411"/>
    <lineage>
        <taxon>Bacteria</taxon>
        <taxon>Bacillati</taxon>
        <taxon>Bacillota</taxon>
        <taxon>Bacilli</taxon>
        <taxon>Bacillales</taxon>
        <taxon>Bacillaceae</taxon>
        <taxon>Bacillus</taxon>
    </lineage>
</organism>
<keyword evidence="3" id="KW-1185">Reference proteome</keyword>
<protein>
    <submittedName>
        <fullName evidence="2">Uncharacterized protein</fullName>
    </submittedName>
</protein>
<feature type="transmembrane region" description="Helical" evidence="1">
    <location>
        <begin position="44"/>
        <end position="66"/>
    </location>
</feature>
<evidence type="ECO:0000313" key="2">
    <source>
        <dbReference type="EMBL" id="MBP1082405.1"/>
    </source>
</evidence>